<comment type="caution">
    <text evidence="3">The sequence shown here is derived from an EMBL/GenBank/DDBJ whole genome shotgun (WGS) entry which is preliminary data.</text>
</comment>
<feature type="coiled-coil region" evidence="1">
    <location>
        <begin position="140"/>
        <end position="171"/>
    </location>
</feature>
<evidence type="ECO:0000313" key="5">
    <source>
        <dbReference type="Proteomes" id="UP000663829"/>
    </source>
</evidence>
<name>A0A813VM62_9BILA</name>
<feature type="region of interest" description="Disordered" evidence="2">
    <location>
        <begin position="726"/>
        <end position="749"/>
    </location>
</feature>
<keyword evidence="5" id="KW-1185">Reference proteome</keyword>
<dbReference type="AlphaFoldDB" id="A0A813VM62"/>
<dbReference type="PANTHER" id="PTHR32046:SF12">
    <property type="entry name" value="AIG1-TYPE G DOMAIN-CONTAINING PROTEIN"/>
    <property type="match status" value="1"/>
</dbReference>
<keyword evidence="1" id="KW-0175">Coiled coil</keyword>
<evidence type="ECO:0000313" key="3">
    <source>
        <dbReference type="EMBL" id="CAF0842184.1"/>
    </source>
</evidence>
<evidence type="ECO:0000313" key="4">
    <source>
        <dbReference type="EMBL" id="CAF3629511.1"/>
    </source>
</evidence>
<feature type="compositionally biased region" description="Basic and acidic residues" evidence="2">
    <location>
        <begin position="293"/>
        <end position="303"/>
    </location>
</feature>
<feature type="compositionally biased region" description="Polar residues" evidence="2">
    <location>
        <begin position="487"/>
        <end position="503"/>
    </location>
</feature>
<proteinExistence type="predicted"/>
<organism evidence="3 5">
    <name type="scientific">Didymodactylos carnosus</name>
    <dbReference type="NCBI Taxonomy" id="1234261"/>
    <lineage>
        <taxon>Eukaryota</taxon>
        <taxon>Metazoa</taxon>
        <taxon>Spiralia</taxon>
        <taxon>Gnathifera</taxon>
        <taxon>Rotifera</taxon>
        <taxon>Eurotatoria</taxon>
        <taxon>Bdelloidea</taxon>
        <taxon>Philodinida</taxon>
        <taxon>Philodinidae</taxon>
        <taxon>Didymodactylos</taxon>
    </lineage>
</organism>
<protein>
    <submittedName>
        <fullName evidence="3">Uncharacterized protein</fullName>
    </submittedName>
</protein>
<dbReference type="OrthoDB" id="2430355at2759"/>
<feature type="region of interest" description="Disordered" evidence="2">
    <location>
        <begin position="286"/>
        <end position="331"/>
    </location>
</feature>
<evidence type="ECO:0000256" key="2">
    <source>
        <dbReference type="SAM" id="MobiDB-lite"/>
    </source>
</evidence>
<accession>A0A813VM62</accession>
<dbReference type="EMBL" id="CAJOBC010000822">
    <property type="protein sequence ID" value="CAF3629511.1"/>
    <property type="molecule type" value="Genomic_DNA"/>
</dbReference>
<feature type="region of interest" description="Disordered" evidence="2">
    <location>
        <begin position="467"/>
        <end position="539"/>
    </location>
</feature>
<evidence type="ECO:0000256" key="1">
    <source>
        <dbReference type="SAM" id="Coils"/>
    </source>
</evidence>
<feature type="compositionally biased region" description="Low complexity" evidence="2">
    <location>
        <begin position="475"/>
        <end position="486"/>
    </location>
</feature>
<sequence length="850" mass="97333">MEVTNIQKMQDEIAAVEAAMKQYGADASTYKNFTKEKTEIIPELVDCPHHNTLCAKCTHVCHDGCSLRETTTKGDQIFKGCWAIKNDVCVQCPNKCSYTEHYHARKTVKVTQKKMQEVLYEIKAKYDAASKNKDDAQTKIKTTADAKRLLEKALKQKNDEIKQKCTELQQICTGFNIVDELYALINILQMESSTLRNIDAKQQAEDFIRSLRDFCDQLEKDGVSAKRVPRPMNLLDTYVPVPITTVQQTVVRHNPTQTQYIPNTFNMNSNNSDSTDSVLRKVLNMQKRGKTSKSSDDSDKSENEIASSDSDDEVEEKDIRQKGKRTLQNKATVVTNKNSRTQSTVVAKASLTPEQTSMMTTAELVTKQGESPDQRTSILINQELNKRCQGKSIGQLTPIDIAKFTRYTQKYTQNDQTSLNSVYNEFQNKINSITDADSSQILKVPSDLLLEIAAVYLALQDAPSTVPEKKQSLNQQPPYGQLPPQQADNQYLPSLDQYNNRMNPNMHHGHYLHHPPNYSGDMYQHHGDYPPPPPNQQNFTVYRDPNQQQRLHNTMDPNRRGAEEVYPAPRVFMPMPMPMPTSSFAQMNIGTPQLSQPSIHHPPQRNDIVLSKRSNTSLIELYYNRQDYRDQYEMNRIQDELKSRLNGEAFGPLSYDQVQNYNKSRDQRSSMQLDELKYTYDRIKEKIALITDNDPLRIMEVSVDLLLQACALCSLIQQKSKSGDQRTTASVALSDREGSPFRPINQHTDDELSNTSLSKLLTLYNDRNHPNKTLIQQEIDHRCIEHADIVRQYPSVFDQIVDECRYKPIGELQTYYFSFKPRITQQIDIDSKNRLIVQQAAIAYLIQQKQ</sequence>
<dbReference type="Proteomes" id="UP000681722">
    <property type="component" value="Unassembled WGS sequence"/>
</dbReference>
<dbReference type="EMBL" id="CAJNOQ010000822">
    <property type="protein sequence ID" value="CAF0842184.1"/>
    <property type="molecule type" value="Genomic_DNA"/>
</dbReference>
<dbReference type="Proteomes" id="UP000663829">
    <property type="component" value="Unassembled WGS sequence"/>
</dbReference>
<reference evidence="3" key="1">
    <citation type="submission" date="2021-02" db="EMBL/GenBank/DDBJ databases">
        <authorList>
            <person name="Nowell W R."/>
        </authorList>
    </citation>
    <scope>NUCLEOTIDE SEQUENCE</scope>
</reference>
<dbReference type="PANTHER" id="PTHR32046">
    <property type="entry name" value="G DOMAIN-CONTAINING PROTEIN"/>
    <property type="match status" value="1"/>
</dbReference>
<gene>
    <name evidence="3" type="ORF">GPM918_LOCUS5622</name>
    <name evidence="4" type="ORF">SRO942_LOCUS5622</name>
</gene>